<keyword evidence="4" id="KW-1185">Reference proteome</keyword>
<dbReference type="GO" id="GO:0016491">
    <property type="term" value="F:oxidoreductase activity"/>
    <property type="evidence" value="ECO:0007669"/>
    <property type="project" value="UniProtKB-KW"/>
</dbReference>
<evidence type="ECO:0000256" key="1">
    <source>
        <dbReference type="ARBA" id="ARBA00023002"/>
    </source>
</evidence>
<reference evidence="4" key="1">
    <citation type="journal article" date="2019" name="Int. J. Syst. Evol. Microbiol.">
        <title>The Global Catalogue of Microorganisms (GCM) 10K type strain sequencing project: providing services to taxonomists for standard genome sequencing and annotation.</title>
        <authorList>
            <consortium name="The Broad Institute Genomics Platform"/>
            <consortium name="The Broad Institute Genome Sequencing Center for Infectious Disease"/>
            <person name="Wu L."/>
            <person name="Ma J."/>
        </authorList>
    </citation>
    <scope>NUCLEOTIDE SEQUENCE [LARGE SCALE GENOMIC DNA]</scope>
    <source>
        <strain evidence="4">CCUG 55328</strain>
    </source>
</reference>
<keyword evidence="1 3" id="KW-0560">Oxidoreductase</keyword>
<evidence type="ECO:0000259" key="2">
    <source>
        <dbReference type="Pfam" id="PF01266"/>
    </source>
</evidence>
<dbReference type="SUPFAM" id="SSF54373">
    <property type="entry name" value="FAD-linked reductases, C-terminal domain"/>
    <property type="match status" value="1"/>
</dbReference>
<name>A0ABW3TEA4_9RHOB</name>
<dbReference type="PANTHER" id="PTHR13847:SF289">
    <property type="entry name" value="GLYCINE OXIDASE"/>
    <property type="match status" value="1"/>
</dbReference>
<dbReference type="Proteomes" id="UP001597151">
    <property type="component" value="Unassembled WGS sequence"/>
</dbReference>
<accession>A0ABW3TEA4</accession>
<dbReference type="RefSeq" id="WP_380791887.1">
    <property type="nucleotide sequence ID" value="NZ_JBHTKR010000004.1"/>
</dbReference>
<dbReference type="Pfam" id="PF01266">
    <property type="entry name" value="DAO"/>
    <property type="match status" value="1"/>
</dbReference>
<dbReference type="Gene3D" id="3.50.50.60">
    <property type="entry name" value="FAD/NAD(P)-binding domain"/>
    <property type="match status" value="2"/>
</dbReference>
<feature type="domain" description="FAD dependent oxidoreductase" evidence="2">
    <location>
        <begin position="5"/>
        <end position="393"/>
    </location>
</feature>
<protein>
    <submittedName>
        <fullName evidence="3">NAD(P)/FAD-dependent oxidoreductase</fullName>
        <ecNumber evidence="3">1.-.-.-</ecNumber>
    </submittedName>
</protein>
<dbReference type="InterPro" id="IPR036188">
    <property type="entry name" value="FAD/NAD-bd_sf"/>
</dbReference>
<dbReference type="InterPro" id="IPR006076">
    <property type="entry name" value="FAD-dep_OxRdtase"/>
</dbReference>
<gene>
    <name evidence="3" type="ORF">ACFQ3C_11640</name>
</gene>
<sequence length="413" mass="44119">MQDFDLVVIGAGIVGTASALWAQKRGLKVLLCDPNPPGSGTSFGNACTLATYAVMPVNSPAVLRALPRLLLRGDSPLSVDLMHALRHPRWMLSFLANCRPARSEYIARQLADLMGHADAGLNPLIAEAGAEDLIVNRGQLTVWSTKAGAEGDKQGLSFRKALGIPFDVLGPQETRALEPGLNLPIHAAVHYHAARSVRDPQELINRMHRRFLALGGQWRQARVSEIRAHATGVEVAVGDTRMDAGRAVIAAGAHAGSIKGSGAENLPLGTERGYHLIFSQDGHRITRPVGWAEGGFYAVPMAQGLRLAGTVEIARLSAPENQGRLDYIARKGAAMLGALPAPDSHWLGFRPTLPDSMPVIGYAPHSDRIIHAFGHQHVGLTLGGITGRIVADLAEGRLPNMSIAAFASNRRFV</sequence>
<dbReference type="EC" id="1.-.-.-" evidence="3"/>
<evidence type="ECO:0000313" key="4">
    <source>
        <dbReference type="Proteomes" id="UP001597151"/>
    </source>
</evidence>
<dbReference type="Gene3D" id="3.30.9.10">
    <property type="entry name" value="D-Amino Acid Oxidase, subunit A, domain 2"/>
    <property type="match status" value="1"/>
</dbReference>
<evidence type="ECO:0000313" key="3">
    <source>
        <dbReference type="EMBL" id="MFD1195323.1"/>
    </source>
</evidence>
<dbReference type="PANTHER" id="PTHR13847">
    <property type="entry name" value="SARCOSINE DEHYDROGENASE-RELATED"/>
    <property type="match status" value="1"/>
</dbReference>
<proteinExistence type="predicted"/>
<comment type="caution">
    <text evidence="3">The sequence shown here is derived from an EMBL/GenBank/DDBJ whole genome shotgun (WGS) entry which is preliminary data.</text>
</comment>
<organism evidence="3 4">
    <name type="scientific">Seohaeicola saemankumensis</name>
    <dbReference type="NCBI Taxonomy" id="481181"/>
    <lineage>
        <taxon>Bacteria</taxon>
        <taxon>Pseudomonadati</taxon>
        <taxon>Pseudomonadota</taxon>
        <taxon>Alphaproteobacteria</taxon>
        <taxon>Rhodobacterales</taxon>
        <taxon>Roseobacteraceae</taxon>
        <taxon>Seohaeicola</taxon>
    </lineage>
</organism>
<dbReference type="SUPFAM" id="SSF51905">
    <property type="entry name" value="FAD/NAD(P)-binding domain"/>
    <property type="match status" value="1"/>
</dbReference>
<dbReference type="EMBL" id="JBHTKR010000004">
    <property type="protein sequence ID" value="MFD1195323.1"/>
    <property type="molecule type" value="Genomic_DNA"/>
</dbReference>